<feature type="domain" description="DUF6594" evidence="2">
    <location>
        <begin position="4"/>
        <end position="275"/>
    </location>
</feature>
<evidence type="ECO:0000313" key="4">
    <source>
        <dbReference type="Proteomes" id="UP000030752"/>
    </source>
</evidence>
<sequence length="281" mass="31714">MEGYARIAEQTSYHPSLGIYRRFAALNAQNILYLQAEIHELEADLRSYAAADAAQPKHTARAHYSRNWHKLARAQGEDRQQWHTIETLRAKLKEYNELLTQQALIARYYRKPRHYDLDVLRSCFKDAAMPDWYLLGLDSTIWDDPSLAHDLISLDPNDPDADDKLTQWISSHLVEPFHQLIGRHFKKAPPAFGNEAFVEYSDKGIVKFSSLLATVISSVFPVLGVIILFFVHDLLARIGIIAGLTAVFSFCLAIVTKARKVEIFAATAAFSAVLVVFLGAD</sequence>
<organism evidence="3 4">
    <name type="scientific">Cyphellophora europaea (strain CBS 101466)</name>
    <name type="common">Phialophora europaea</name>
    <dbReference type="NCBI Taxonomy" id="1220924"/>
    <lineage>
        <taxon>Eukaryota</taxon>
        <taxon>Fungi</taxon>
        <taxon>Dikarya</taxon>
        <taxon>Ascomycota</taxon>
        <taxon>Pezizomycotina</taxon>
        <taxon>Eurotiomycetes</taxon>
        <taxon>Chaetothyriomycetidae</taxon>
        <taxon>Chaetothyriales</taxon>
        <taxon>Cyphellophoraceae</taxon>
        <taxon>Cyphellophora</taxon>
    </lineage>
</organism>
<dbReference type="InterPro" id="IPR046529">
    <property type="entry name" value="DUF6594"/>
</dbReference>
<dbReference type="Pfam" id="PF20237">
    <property type="entry name" value="DUF6594"/>
    <property type="match status" value="1"/>
</dbReference>
<keyword evidence="1" id="KW-1133">Transmembrane helix</keyword>
<dbReference type="HOGENOM" id="CLU_051118_2_2_1"/>
<dbReference type="RefSeq" id="XP_008711309.1">
    <property type="nucleotide sequence ID" value="XM_008713087.1"/>
</dbReference>
<dbReference type="InParanoid" id="W2SD13"/>
<dbReference type="OrthoDB" id="3533814at2759"/>
<evidence type="ECO:0000259" key="2">
    <source>
        <dbReference type="Pfam" id="PF20237"/>
    </source>
</evidence>
<feature type="transmembrane region" description="Helical" evidence="1">
    <location>
        <begin position="211"/>
        <end position="232"/>
    </location>
</feature>
<feature type="transmembrane region" description="Helical" evidence="1">
    <location>
        <begin position="238"/>
        <end position="256"/>
    </location>
</feature>
<dbReference type="VEuPathDB" id="FungiDB:HMPREF1541_00783"/>
<dbReference type="PANTHER" id="PTHR34502">
    <property type="entry name" value="DUF6594 DOMAIN-CONTAINING PROTEIN-RELATED"/>
    <property type="match status" value="1"/>
</dbReference>
<dbReference type="Proteomes" id="UP000030752">
    <property type="component" value="Unassembled WGS sequence"/>
</dbReference>
<accession>W2SD13</accession>
<dbReference type="STRING" id="1220924.W2SD13"/>
<reference evidence="3 4" key="1">
    <citation type="submission" date="2013-03" db="EMBL/GenBank/DDBJ databases">
        <title>The Genome Sequence of Phialophora europaea CBS 101466.</title>
        <authorList>
            <consortium name="The Broad Institute Genomics Platform"/>
            <person name="Cuomo C."/>
            <person name="de Hoog S."/>
            <person name="Gorbushina A."/>
            <person name="Walker B."/>
            <person name="Young S.K."/>
            <person name="Zeng Q."/>
            <person name="Gargeya S."/>
            <person name="Fitzgerald M."/>
            <person name="Haas B."/>
            <person name="Abouelleil A."/>
            <person name="Allen A.W."/>
            <person name="Alvarado L."/>
            <person name="Arachchi H.M."/>
            <person name="Berlin A.M."/>
            <person name="Chapman S.B."/>
            <person name="Gainer-Dewar J."/>
            <person name="Goldberg J."/>
            <person name="Griggs A."/>
            <person name="Gujja S."/>
            <person name="Hansen M."/>
            <person name="Howarth C."/>
            <person name="Imamovic A."/>
            <person name="Ireland A."/>
            <person name="Larimer J."/>
            <person name="McCowan C."/>
            <person name="Murphy C."/>
            <person name="Pearson M."/>
            <person name="Poon T.W."/>
            <person name="Priest M."/>
            <person name="Roberts A."/>
            <person name="Saif S."/>
            <person name="Shea T."/>
            <person name="Sisk P."/>
            <person name="Sykes S."/>
            <person name="Wortman J."/>
            <person name="Nusbaum C."/>
            <person name="Birren B."/>
        </authorList>
    </citation>
    <scope>NUCLEOTIDE SEQUENCE [LARGE SCALE GENOMIC DNA]</scope>
    <source>
        <strain evidence="3 4">CBS 101466</strain>
    </source>
</reference>
<dbReference type="GeneID" id="19968122"/>
<feature type="transmembrane region" description="Helical" evidence="1">
    <location>
        <begin position="263"/>
        <end position="280"/>
    </location>
</feature>
<name>W2SD13_CYPE1</name>
<gene>
    <name evidence="3" type="ORF">HMPREF1541_00783</name>
</gene>
<evidence type="ECO:0000256" key="1">
    <source>
        <dbReference type="SAM" id="Phobius"/>
    </source>
</evidence>
<dbReference type="eggNOG" id="ENOG502SQ2Y">
    <property type="taxonomic scope" value="Eukaryota"/>
</dbReference>
<dbReference type="PANTHER" id="PTHR34502:SF5">
    <property type="entry name" value="DUF6594 DOMAIN-CONTAINING PROTEIN"/>
    <property type="match status" value="1"/>
</dbReference>
<dbReference type="AlphaFoldDB" id="W2SD13"/>
<proteinExistence type="predicted"/>
<dbReference type="EMBL" id="KB822711">
    <property type="protein sequence ID" value="ETN46597.1"/>
    <property type="molecule type" value="Genomic_DNA"/>
</dbReference>
<keyword evidence="1" id="KW-0472">Membrane</keyword>
<protein>
    <recommendedName>
        <fullName evidence="2">DUF6594 domain-containing protein</fullName>
    </recommendedName>
</protein>
<evidence type="ECO:0000313" key="3">
    <source>
        <dbReference type="EMBL" id="ETN46597.1"/>
    </source>
</evidence>
<keyword evidence="1" id="KW-0812">Transmembrane</keyword>
<keyword evidence="4" id="KW-1185">Reference proteome</keyword>